<keyword evidence="1" id="KW-0472">Membrane</keyword>
<accession>A0A1J1JHF0</accession>
<protein>
    <submittedName>
        <fullName evidence="2">Uncharacterized protein</fullName>
    </submittedName>
</protein>
<evidence type="ECO:0000313" key="2">
    <source>
        <dbReference type="EMBL" id="CUM60882.1"/>
    </source>
</evidence>
<reference evidence="2" key="1">
    <citation type="submission" date="2015-09" db="EMBL/GenBank/DDBJ databases">
        <authorList>
            <person name="Jackson K.R."/>
            <person name="Lunt B.L."/>
            <person name="Fisher J.N.B."/>
            <person name="Gardner A.V."/>
            <person name="Bailey M.E."/>
            <person name="Deus L.M."/>
            <person name="Earl A.S."/>
            <person name="Gibby P.D."/>
            <person name="Hartmann K.A."/>
            <person name="Liu J.E."/>
            <person name="Manci A.M."/>
            <person name="Nielsen D.A."/>
            <person name="Solomon M.B."/>
            <person name="Breakwell D.P."/>
            <person name="Burnett S.H."/>
            <person name="Grose J.H."/>
        </authorList>
    </citation>
    <scope>NUCLEOTIDE SEQUENCE</scope>
    <source>
        <strain evidence="2">7805</strain>
    </source>
</reference>
<sequence>MYRMYRMSQVKILEKNADQITFQIGQKKSYLSTVFIIILFILTLGSSISVLMSLISDILDGNLSSLFIMLLFVVFCAYIFFITFCQFYCSLCTFNFKTHQIELFQESRIRKQQITESIDNFLKFKITQSSSSDRGKELSVYLEFVSKKNIYLGIIGGEPEDDDRRMLYEIEHWIETNK</sequence>
<dbReference type="EMBL" id="LO018304">
    <property type="protein sequence ID" value="CUM60882.1"/>
    <property type="molecule type" value="Genomic_DNA"/>
</dbReference>
<proteinExistence type="predicted"/>
<name>A0A1J1JHF0_PLAAG</name>
<feature type="transmembrane region" description="Helical" evidence="1">
    <location>
        <begin position="30"/>
        <end position="55"/>
    </location>
</feature>
<gene>
    <name evidence="2" type="ORF">PLAM_2916</name>
</gene>
<keyword evidence="1" id="KW-0812">Transmembrane</keyword>
<organism evidence="2">
    <name type="scientific">Planktothrix agardhii</name>
    <name type="common">Oscillatoria agardhii</name>
    <dbReference type="NCBI Taxonomy" id="1160"/>
    <lineage>
        <taxon>Bacteria</taxon>
        <taxon>Bacillati</taxon>
        <taxon>Cyanobacteriota</taxon>
        <taxon>Cyanophyceae</taxon>
        <taxon>Oscillatoriophycideae</taxon>
        <taxon>Oscillatoriales</taxon>
        <taxon>Microcoleaceae</taxon>
        <taxon>Planktothrix</taxon>
    </lineage>
</organism>
<dbReference type="AlphaFoldDB" id="A0A1J1JHF0"/>
<keyword evidence="1" id="KW-1133">Transmembrane helix</keyword>
<feature type="transmembrane region" description="Helical" evidence="1">
    <location>
        <begin position="67"/>
        <end position="89"/>
    </location>
</feature>
<evidence type="ECO:0000256" key="1">
    <source>
        <dbReference type="SAM" id="Phobius"/>
    </source>
</evidence>